<name>A0AA47MM75_MERPO</name>
<comment type="caution">
    <text evidence="2">The sequence shown here is derived from an EMBL/GenBank/DDBJ whole genome shotgun (WGS) entry which is preliminary data.</text>
</comment>
<evidence type="ECO:0000313" key="2">
    <source>
        <dbReference type="EMBL" id="KAK0142963.1"/>
    </source>
</evidence>
<proteinExistence type="predicted"/>
<evidence type="ECO:0000256" key="1">
    <source>
        <dbReference type="SAM" id="Phobius"/>
    </source>
</evidence>
<gene>
    <name evidence="2" type="primary">Tmpo_2</name>
    <name evidence="2" type="ORF">N1851_018920</name>
</gene>
<organism evidence="2 3">
    <name type="scientific">Merluccius polli</name>
    <name type="common">Benguela hake</name>
    <name type="synonym">Merluccius cadenati</name>
    <dbReference type="NCBI Taxonomy" id="89951"/>
    <lineage>
        <taxon>Eukaryota</taxon>
        <taxon>Metazoa</taxon>
        <taxon>Chordata</taxon>
        <taxon>Craniata</taxon>
        <taxon>Vertebrata</taxon>
        <taxon>Euteleostomi</taxon>
        <taxon>Actinopterygii</taxon>
        <taxon>Neopterygii</taxon>
        <taxon>Teleostei</taxon>
        <taxon>Neoteleostei</taxon>
        <taxon>Acanthomorphata</taxon>
        <taxon>Zeiogadaria</taxon>
        <taxon>Gadariae</taxon>
        <taxon>Gadiformes</taxon>
        <taxon>Gadoidei</taxon>
        <taxon>Merlucciidae</taxon>
        <taxon>Merluccius</taxon>
    </lineage>
</organism>
<reference evidence="2" key="1">
    <citation type="journal article" date="2023" name="Front. Mar. Sci.">
        <title>A new Merluccius polli reference genome to investigate the effects of global change in West African waters.</title>
        <authorList>
            <person name="Mateo J.L."/>
            <person name="Blanco-Fernandez C."/>
            <person name="Garcia-Vazquez E."/>
            <person name="Machado-Schiaffino G."/>
        </authorList>
    </citation>
    <scope>NUCLEOTIDE SEQUENCE</scope>
    <source>
        <strain evidence="2">C29</strain>
        <tissue evidence="2">Fin</tissue>
    </source>
</reference>
<dbReference type="Proteomes" id="UP001174136">
    <property type="component" value="Unassembled WGS sequence"/>
</dbReference>
<dbReference type="InterPro" id="IPR051656">
    <property type="entry name" value="LEM_domain"/>
</dbReference>
<feature type="transmembrane region" description="Helical" evidence="1">
    <location>
        <begin position="168"/>
        <end position="186"/>
    </location>
</feature>
<dbReference type="AlphaFoldDB" id="A0AA47MM75"/>
<dbReference type="EMBL" id="JAOPHQ010003450">
    <property type="protein sequence ID" value="KAK0142963.1"/>
    <property type="molecule type" value="Genomic_DNA"/>
</dbReference>
<keyword evidence="1" id="KW-1133">Transmembrane helix</keyword>
<evidence type="ECO:0000313" key="3">
    <source>
        <dbReference type="Proteomes" id="UP001174136"/>
    </source>
</evidence>
<protein>
    <submittedName>
        <fullName evidence="2">Lamina-associated polypeptide 2, isoforms beta/delta/epsilon/gamma</fullName>
    </submittedName>
</protein>
<keyword evidence="1" id="KW-0472">Membrane</keyword>
<keyword evidence="1" id="KW-0812">Transmembrane</keyword>
<dbReference type="PANTHER" id="PTHR12019:SF21">
    <property type="entry name" value="THYMOPOIETIN A"/>
    <property type="match status" value="1"/>
</dbReference>
<sequence>MPPEMEGTNAHVAKGKQQKITPFLSDLSPVKRHGCVAIVSKESYFNKVEKMVVVDQTPRAEDRDVLKEVFANDVNSPTGILASCRKPIRGAAGRPIQPSDFWKDETLLLSPKSISTTTSSTSSYSEIRHRSTNLTLPTLPSSSLSASRLVTTAPPAGQTKAARRGFSIWLKLFFLVLLVSFLFFVYQTMEANVLSPFSSSETEQVGTEGTA</sequence>
<dbReference type="PANTHER" id="PTHR12019">
    <property type="entry name" value="LAMINA-ASSOCIATED POLYPEPTIDE THYMOPOIETIN"/>
    <property type="match status" value="1"/>
</dbReference>
<keyword evidence="3" id="KW-1185">Reference proteome</keyword>
<accession>A0AA47MM75</accession>